<organism evidence="1 2">
    <name type="scientific">Polaromonas vacuolata</name>
    <dbReference type="NCBI Taxonomy" id="37448"/>
    <lineage>
        <taxon>Bacteria</taxon>
        <taxon>Pseudomonadati</taxon>
        <taxon>Pseudomonadota</taxon>
        <taxon>Betaproteobacteria</taxon>
        <taxon>Burkholderiales</taxon>
        <taxon>Comamonadaceae</taxon>
        <taxon>Polaromonas</taxon>
    </lineage>
</organism>
<reference evidence="1 2" key="1">
    <citation type="submission" date="2020-04" db="EMBL/GenBank/DDBJ databases">
        <title>Complete genome of a Psychrophilic, Marine, Gas Vacuolate Bacterium Polaromonas vacuolata KCTC 22033T.</title>
        <authorList>
            <person name="Hwang K."/>
            <person name="Kim K.M."/>
        </authorList>
    </citation>
    <scope>NUCLEOTIDE SEQUENCE [LARGE SCALE GENOMIC DNA]</scope>
    <source>
        <strain evidence="1 2">KCTC 22033</strain>
    </source>
</reference>
<keyword evidence="2" id="KW-1185">Reference proteome</keyword>
<dbReference type="Proteomes" id="UP000502041">
    <property type="component" value="Chromosome"/>
</dbReference>
<dbReference type="EMBL" id="CP051461">
    <property type="protein sequence ID" value="QJC57143.1"/>
    <property type="molecule type" value="Genomic_DNA"/>
</dbReference>
<protein>
    <submittedName>
        <fullName evidence="1">Uncharacterized protein</fullName>
    </submittedName>
</protein>
<evidence type="ECO:0000313" key="2">
    <source>
        <dbReference type="Proteomes" id="UP000502041"/>
    </source>
</evidence>
<dbReference type="KEGG" id="pvac:HC248_02459"/>
<sequence>MGLRSVMQYLQKREPVTLSVPLINNARANVLTDQLDDVVSEPAALAIQADQIDWRELDQAYQAHHFKCAACIAAGRAAGYGLRCGVGAALWSDYSNSAH</sequence>
<name>A0A6H2HBH2_9BURK</name>
<gene>
    <name evidence="1" type="ORF">HC248_02459</name>
</gene>
<dbReference type="AlphaFoldDB" id="A0A6H2HBH2"/>
<proteinExistence type="predicted"/>
<accession>A0A6H2HBH2</accession>
<evidence type="ECO:0000313" key="1">
    <source>
        <dbReference type="EMBL" id="QJC57143.1"/>
    </source>
</evidence>